<organism evidence="3 4">
    <name type="scientific">Pristionchus entomophagus</name>
    <dbReference type="NCBI Taxonomy" id="358040"/>
    <lineage>
        <taxon>Eukaryota</taxon>
        <taxon>Metazoa</taxon>
        <taxon>Ecdysozoa</taxon>
        <taxon>Nematoda</taxon>
        <taxon>Chromadorea</taxon>
        <taxon>Rhabditida</taxon>
        <taxon>Rhabditina</taxon>
        <taxon>Diplogasteromorpha</taxon>
        <taxon>Diplogasteroidea</taxon>
        <taxon>Neodiplogasteridae</taxon>
        <taxon>Pristionchus</taxon>
    </lineage>
</organism>
<feature type="compositionally biased region" description="Basic and acidic residues" evidence="1">
    <location>
        <begin position="15"/>
        <end position="75"/>
    </location>
</feature>
<feature type="transmembrane region" description="Helical" evidence="2">
    <location>
        <begin position="184"/>
        <end position="204"/>
    </location>
</feature>
<evidence type="ECO:0000313" key="3">
    <source>
        <dbReference type="EMBL" id="GMT02537.1"/>
    </source>
</evidence>
<keyword evidence="4" id="KW-1185">Reference proteome</keyword>
<reference evidence="3" key="1">
    <citation type="submission" date="2023-10" db="EMBL/GenBank/DDBJ databases">
        <title>Genome assembly of Pristionchus species.</title>
        <authorList>
            <person name="Yoshida K."/>
            <person name="Sommer R.J."/>
        </authorList>
    </citation>
    <scope>NUCLEOTIDE SEQUENCE</scope>
    <source>
        <strain evidence="3">RS0144</strain>
    </source>
</reference>
<keyword evidence="2" id="KW-1133">Transmembrane helix</keyword>
<accession>A0AAV5U7L8</accession>
<feature type="transmembrane region" description="Helical" evidence="2">
    <location>
        <begin position="216"/>
        <end position="243"/>
    </location>
</feature>
<gene>
    <name evidence="3" type="ORF">PENTCL1PPCAC_24711</name>
</gene>
<comment type="caution">
    <text evidence="3">The sequence shown here is derived from an EMBL/GenBank/DDBJ whole genome shotgun (WGS) entry which is preliminary data.</text>
</comment>
<name>A0AAV5U7L8_9BILA</name>
<evidence type="ECO:0000313" key="4">
    <source>
        <dbReference type="Proteomes" id="UP001432027"/>
    </source>
</evidence>
<dbReference type="AlphaFoldDB" id="A0AAV5U7L8"/>
<evidence type="ECO:0000256" key="1">
    <source>
        <dbReference type="SAM" id="MobiDB-lite"/>
    </source>
</evidence>
<dbReference type="EMBL" id="BTSX01000005">
    <property type="protein sequence ID" value="GMT02537.1"/>
    <property type="molecule type" value="Genomic_DNA"/>
</dbReference>
<protein>
    <submittedName>
        <fullName evidence="3">Uncharacterized protein</fullName>
    </submittedName>
</protein>
<keyword evidence="2" id="KW-0472">Membrane</keyword>
<sequence>MTEAQRKAAAAVVPTKKEEDKMEIKKEEEKKKEGEKEVKKEDKKEVKKTPEPSHAKTDDKKEQPREQKEEQKRAQVEIPVVTTTQKAQKEHHDVIKAGHAPSSTSGDDKHHTVKKDLKAHVQEPVKVEETKKESHATLPKLAPAQERFVLEHAAAFLQEVRCLEVTSDAYFGKDVSPFAEHLKGLVFVGPILVVIAVYLVYTVLRTRLSTVHTSEFTQMLGCIFHSGMWMLVGLSMFFIANHWTDNWYTVSSNTFVPDFPRAWTDLIILACFMMVATSVETWFHKRLHYDLVLERSYRCYEVIDNSEDAPADQNQAAHFSRINVY</sequence>
<feature type="region of interest" description="Disordered" evidence="1">
    <location>
        <begin position="1"/>
        <end position="92"/>
    </location>
</feature>
<feature type="transmembrane region" description="Helical" evidence="2">
    <location>
        <begin position="263"/>
        <end position="283"/>
    </location>
</feature>
<proteinExistence type="predicted"/>
<keyword evidence="2" id="KW-0812">Transmembrane</keyword>
<dbReference type="Proteomes" id="UP001432027">
    <property type="component" value="Unassembled WGS sequence"/>
</dbReference>
<evidence type="ECO:0000256" key="2">
    <source>
        <dbReference type="SAM" id="Phobius"/>
    </source>
</evidence>